<protein>
    <submittedName>
        <fullName evidence="2">Uncharacterized protein</fullName>
    </submittedName>
</protein>
<accession>Q5XW71</accession>
<feature type="region of interest" description="Disordered" evidence="1">
    <location>
        <begin position="1"/>
        <end position="90"/>
    </location>
</feature>
<sequence length="148" mass="17021">MLTTSDAGDRRGSRVTDADRARRRTNHVQATTATSQGRQFRASRYLASRVPRVRHDGGHGRIPPLRGLPHGRRLSRLGDDPRGADGCFRGRRQGRCREMPQQRQHVDRGHVRVFDALRRRMKKQFDGSAPITTGQETKKWIFPYPKNR</sequence>
<dbReference type="AlphaFoldDB" id="Q5XW71"/>
<evidence type="ECO:0000313" key="2">
    <source>
        <dbReference type="EMBL" id="AAU45407.1"/>
    </source>
</evidence>
<feature type="compositionally biased region" description="Polar residues" evidence="1">
    <location>
        <begin position="27"/>
        <end position="38"/>
    </location>
</feature>
<name>Q5XW71_9RHOO</name>
<evidence type="ECO:0000256" key="1">
    <source>
        <dbReference type="SAM" id="MobiDB-lite"/>
    </source>
</evidence>
<reference evidence="2" key="1">
    <citation type="submission" date="2004-08" db="EMBL/GenBank/DDBJ databases">
        <title>Identification of the Genes Involved in Utilization of Toluene in Azoarcus sp. Strains Using Library DNA Microarrays.</title>
        <authorList>
            <person name="Kim H."/>
            <person name="Shukla S."/>
            <person name="Spormann A.M."/>
        </authorList>
    </citation>
    <scope>NUCLEOTIDE SEQUENCE</scope>
    <source>
        <strain evidence="2">T</strain>
    </source>
</reference>
<proteinExistence type="predicted"/>
<organism evidence="2">
    <name type="scientific">Aromatoleum toluolicum</name>
    <dbReference type="NCBI Taxonomy" id="90060"/>
    <lineage>
        <taxon>Bacteria</taxon>
        <taxon>Pseudomonadati</taxon>
        <taxon>Pseudomonadota</taxon>
        <taxon>Betaproteobacteria</taxon>
        <taxon>Rhodocyclales</taxon>
        <taxon>Rhodocyclaceae</taxon>
        <taxon>Aromatoleum</taxon>
    </lineage>
</organism>
<dbReference type="EMBL" id="AY732214">
    <property type="protein sequence ID" value="AAU45407.1"/>
    <property type="molecule type" value="Genomic_DNA"/>
</dbReference>
<feature type="compositionally biased region" description="Basic and acidic residues" evidence="1">
    <location>
        <begin position="7"/>
        <end position="20"/>
    </location>
</feature>